<accession>X0XNH5</accession>
<proteinExistence type="predicted"/>
<protein>
    <submittedName>
        <fullName evidence="1">Uncharacterized protein</fullName>
    </submittedName>
</protein>
<comment type="caution">
    <text evidence="1">The sequence shown here is derived from an EMBL/GenBank/DDBJ whole genome shotgun (WGS) entry which is preliminary data.</text>
</comment>
<sequence length="187" mass="21611">ITMDGPKNVTAHFERTCVEVRPYIANRDSLEVHRGNCFWVTKMKDSNRMLCSNLDEVARLIRDRQYNGCYYCLPRYDRDRLSKQQVLTNLEEDLSQHRVIESVVDYAQLDAAKRSGVPVDQVRIVRVKAMTWPDTSLGCPEPGMTYLQVLTPGFLIVVKAGDRRFEYHTDEESKVVLCEQGRPIELL</sequence>
<gene>
    <name evidence="1" type="ORF">S01H1_74603</name>
</gene>
<organism evidence="1">
    <name type="scientific">marine sediment metagenome</name>
    <dbReference type="NCBI Taxonomy" id="412755"/>
    <lineage>
        <taxon>unclassified sequences</taxon>
        <taxon>metagenomes</taxon>
        <taxon>ecological metagenomes</taxon>
    </lineage>
</organism>
<dbReference type="EMBL" id="BARS01049921">
    <property type="protein sequence ID" value="GAG38203.1"/>
    <property type="molecule type" value="Genomic_DNA"/>
</dbReference>
<dbReference type="AlphaFoldDB" id="X0XNH5"/>
<evidence type="ECO:0000313" key="1">
    <source>
        <dbReference type="EMBL" id="GAG38203.1"/>
    </source>
</evidence>
<name>X0XNH5_9ZZZZ</name>
<reference evidence="1" key="1">
    <citation type="journal article" date="2014" name="Front. Microbiol.">
        <title>High frequency of phylogenetically diverse reductive dehalogenase-homologous genes in deep subseafloor sedimentary metagenomes.</title>
        <authorList>
            <person name="Kawai M."/>
            <person name="Futagami T."/>
            <person name="Toyoda A."/>
            <person name="Takaki Y."/>
            <person name="Nishi S."/>
            <person name="Hori S."/>
            <person name="Arai W."/>
            <person name="Tsubouchi T."/>
            <person name="Morono Y."/>
            <person name="Uchiyama I."/>
            <person name="Ito T."/>
            <person name="Fujiyama A."/>
            <person name="Inagaki F."/>
            <person name="Takami H."/>
        </authorList>
    </citation>
    <scope>NUCLEOTIDE SEQUENCE</scope>
    <source>
        <strain evidence="1">Expedition CK06-06</strain>
    </source>
</reference>
<feature type="non-terminal residue" evidence="1">
    <location>
        <position position="1"/>
    </location>
</feature>